<protein>
    <submittedName>
        <fullName evidence="1">Uncharacterized protein</fullName>
    </submittedName>
</protein>
<proteinExistence type="predicted"/>
<reference evidence="1 2" key="1">
    <citation type="journal article" date="2022" name="Plant J.">
        <title>Chromosome-level genome of Camellia lanceoleosa provides a valuable resource for understanding genome evolution and self-incompatibility.</title>
        <authorList>
            <person name="Gong W."/>
            <person name="Xiao S."/>
            <person name="Wang L."/>
            <person name="Liao Z."/>
            <person name="Chang Y."/>
            <person name="Mo W."/>
            <person name="Hu G."/>
            <person name="Li W."/>
            <person name="Zhao G."/>
            <person name="Zhu H."/>
            <person name="Hu X."/>
            <person name="Ji K."/>
            <person name="Xiang X."/>
            <person name="Song Q."/>
            <person name="Yuan D."/>
            <person name="Jin S."/>
            <person name="Zhang L."/>
        </authorList>
    </citation>
    <scope>NUCLEOTIDE SEQUENCE [LARGE SCALE GENOMIC DNA]</scope>
    <source>
        <strain evidence="1">SQ_2022a</strain>
    </source>
</reference>
<name>A0ACC0HW59_9ERIC</name>
<sequence>MLCGFGEGEMGNILGSVVLILYLLCSTKLVVLTGAGISTECGIPDYRRMPHFGWQQLTRFTFAFYLNDSFYRGLIAEEAQRVHGYDFDHPDAFDSKLLAECIEKLKNSMVTMWASQAKQLTTGCGAWTWSFAFY</sequence>
<comment type="caution">
    <text evidence="1">The sequence shown here is derived from an EMBL/GenBank/DDBJ whole genome shotgun (WGS) entry which is preliminary data.</text>
</comment>
<dbReference type="Proteomes" id="UP001060215">
    <property type="component" value="Chromosome 4"/>
</dbReference>
<accession>A0ACC0HW59</accession>
<gene>
    <name evidence="1" type="ORF">LOK49_LG05G02127</name>
</gene>
<evidence type="ECO:0000313" key="1">
    <source>
        <dbReference type="EMBL" id="KAI8016296.1"/>
    </source>
</evidence>
<dbReference type="EMBL" id="CM045761">
    <property type="protein sequence ID" value="KAI8016296.1"/>
    <property type="molecule type" value="Genomic_DNA"/>
</dbReference>
<keyword evidence="2" id="KW-1185">Reference proteome</keyword>
<evidence type="ECO:0000313" key="2">
    <source>
        <dbReference type="Proteomes" id="UP001060215"/>
    </source>
</evidence>
<organism evidence="1 2">
    <name type="scientific">Camellia lanceoleosa</name>
    <dbReference type="NCBI Taxonomy" id="1840588"/>
    <lineage>
        <taxon>Eukaryota</taxon>
        <taxon>Viridiplantae</taxon>
        <taxon>Streptophyta</taxon>
        <taxon>Embryophyta</taxon>
        <taxon>Tracheophyta</taxon>
        <taxon>Spermatophyta</taxon>
        <taxon>Magnoliopsida</taxon>
        <taxon>eudicotyledons</taxon>
        <taxon>Gunneridae</taxon>
        <taxon>Pentapetalae</taxon>
        <taxon>asterids</taxon>
        <taxon>Ericales</taxon>
        <taxon>Theaceae</taxon>
        <taxon>Camellia</taxon>
    </lineage>
</organism>